<gene>
    <name evidence="1" type="ORF">M595_5879</name>
</gene>
<reference evidence="1 2" key="1">
    <citation type="journal article" date="2013" name="Front. Microbiol.">
        <title>Comparative genomic analyses of the cyanobacterium, Lyngbya aestuarii BL J, a powerful hydrogen producer.</title>
        <authorList>
            <person name="Kothari A."/>
            <person name="Vaughn M."/>
            <person name="Garcia-Pichel F."/>
        </authorList>
    </citation>
    <scope>NUCLEOTIDE SEQUENCE [LARGE SCALE GENOMIC DNA]</scope>
    <source>
        <strain evidence="1 2">BL J</strain>
    </source>
</reference>
<name>U7Q8Q3_9CYAN</name>
<evidence type="ECO:0000313" key="1">
    <source>
        <dbReference type="EMBL" id="ERT04178.1"/>
    </source>
</evidence>
<sequence>MVQKVLGFVIALLGLFLLIQTATIRIQFTETALDVSRSGKLLRHFPYADWINWEIFWPGVPILFYFKEVNSIHFLPIIFDPKTLKACLEANCGNLKTPSVNPE</sequence>
<dbReference type="EMBL" id="AUZM01000115">
    <property type="protein sequence ID" value="ERT04178.1"/>
    <property type="molecule type" value="Genomic_DNA"/>
</dbReference>
<proteinExistence type="predicted"/>
<dbReference type="InterPro" id="IPR021467">
    <property type="entry name" value="DUF3119"/>
</dbReference>
<dbReference type="PANTHER" id="PTHR35550">
    <property type="match status" value="1"/>
</dbReference>
<dbReference type="PATRIC" id="fig|1348334.3.peg.5638"/>
<protein>
    <recommendedName>
        <fullName evidence="3">DUF3119 family protein</fullName>
    </recommendedName>
</protein>
<evidence type="ECO:0008006" key="3">
    <source>
        <dbReference type="Google" id="ProtNLM"/>
    </source>
</evidence>
<dbReference type="Proteomes" id="UP000017127">
    <property type="component" value="Unassembled WGS sequence"/>
</dbReference>
<evidence type="ECO:0000313" key="2">
    <source>
        <dbReference type="Proteomes" id="UP000017127"/>
    </source>
</evidence>
<accession>U7Q8Q3</accession>
<dbReference type="Pfam" id="PF11317">
    <property type="entry name" value="DUF3119"/>
    <property type="match status" value="1"/>
</dbReference>
<dbReference type="AlphaFoldDB" id="U7Q8Q3"/>
<dbReference type="PANTHER" id="PTHR35550:SF2">
    <property type="entry name" value="OS05G0401200 PROTEIN"/>
    <property type="match status" value="1"/>
</dbReference>
<organism evidence="1 2">
    <name type="scientific">Lyngbya aestuarii BL J</name>
    <dbReference type="NCBI Taxonomy" id="1348334"/>
    <lineage>
        <taxon>Bacteria</taxon>
        <taxon>Bacillati</taxon>
        <taxon>Cyanobacteriota</taxon>
        <taxon>Cyanophyceae</taxon>
        <taxon>Oscillatoriophycideae</taxon>
        <taxon>Oscillatoriales</taxon>
        <taxon>Microcoleaceae</taxon>
        <taxon>Lyngbya</taxon>
    </lineage>
</organism>
<comment type="caution">
    <text evidence="1">The sequence shown here is derived from an EMBL/GenBank/DDBJ whole genome shotgun (WGS) entry which is preliminary data.</text>
</comment>
<keyword evidence="2" id="KW-1185">Reference proteome</keyword>